<dbReference type="RefSeq" id="WP_096408777.1">
    <property type="nucleotide sequence ID" value="NZ_AP017372.2"/>
</dbReference>
<keyword evidence="4 10" id="KW-0812">Transmembrane</keyword>
<dbReference type="InterPro" id="IPR036942">
    <property type="entry name" value="Beta-barrel_TonB_sf"/>
</dbReference>
<dbReference type="GO" id="GO:0006811">
    <property type="term" value="P:monoatomic ion transport"/>
    <property type="evidence" value="ECO:0007669"/>
    <property type="project" value="UniProtKB-KW"/>
</dbReference>
<dbReference type="PROSITE" id="PS00430">
    <property type="entry name" value="TONB_DEPENDENT_REC_1"/>
    <property type="match status" value="1"/>
</dbReference>
<dbReference type="Gene3D" id="2.170.130.10">
    <property type="entry name" value="TonB-dependent receptor, plug domain"/>
    <property type="match status" value="1"/>
</dbReference>
<dbReference type="CDD" id="cd01347">
    <property type="entry name" value="ligand_gated_channel"/>
    <property type="match status" value="1"/>
</dbReference>
<comment type="subcellular location">
    <subcellularLocation>
        <location evidence="1 10">Cell outer membrane</location>
        <topology evidence="1 10">Multi-pass membrane protein</topology>
    </subcellularLocation>
</comment>
<dbReference type="Proteomes" id="UP000218890">
    <property type="component" value="Chromosome"/>
</dbReference>
<dbReference type="SUPFAM" id="SSF56935">
    <property type="entry name" value="Porins"/>
    <property type="match status" value="1"/>
</dbReference>
<keyword evidence="8 10" id="KW-0472">Membrane</keyword>
<keyword evidence="3 10" id="KW-1134">Transmembrane beta strand</keyword>
<evidence type="ECO:0000256" key="6">
    <source>
        <dbReference type="ARBA" id="ARBA00023065"/>
    </source>
</evidence>
<dbReference type="Pfam" id="PF07715">
    <property type="entry name" value="Plug"/>
    <property type="match status" value="1"/>
</dbReference>
<evidence type="ECO:0000256" key="10">
    <source>
        <dbReference type="PROSITE-ProRule" id="PRU01360"/>
    </source>
</evidence>
<evidence type="ECO:0000313" key="17">
    <source>
        <dbReference type="Proteomes" id="UP000218890"/>
    </source>
</evidence>
<feature type="signal peptide" evidence="13">
    <location>
        <begin position="1"/>
        <end position="22"/>
    </location>
</feature>
<keyword evidence="16" id="KW-0675">Receptor</keyword>
<dbReference type="InterPro" id="IPR012910">
    <property type="entry name" value="Plug_dom"/>
</dbReference>
<feature type="chain" id="PRO_5007071631" evidence="13">
    <location>
        <begin position="23"/>
        <end position="612"/>
    </location>
</feature>
<feature type="short sequence motif" description="TonB box" evidence="11">
    <location>
        <begin position="33"/>
        <end position="39"/>
    </location>
</feature>
<dbReference type="GO" id="GO:0009279">
    <property type="term" value="C:cell outer membrane"/>
    <property type="evidence" value="ECO:0007669"/>
    <property type="project" value="UniProtKB-SubCell"/>
</dbReference>
<evidence type="ECO:0000259" key="15">
    <source>
        <dbReference type="Pfam" id="PF07715"/>
    </source>
</evidence>
<evidence type="ECO:0000256" key="4">
    <source>
        <dbReference type="ARBA" id="ARBA00022692"/>
    </source>
</evidence>
<comment type="similarity">
    <text evidence="10 12">Belongs to the TonB-dependent receptor family.</text>
</comment>
<keyword evidence="17" id="KW-1185">Reference proteome</keyword>
<protein>
    <submittedName>
        <fullName evidence="16">Outer membrane vitamin B12 receptor BtuB</fullName>
    </submittedName>
</protein>
<evidence type="ECO:0000256" key="7">
    <source>
        <dbReference type="ARBA" id="ARBA00023077"/>
    </source>
</evidence>
<gene>
    <name evidence="16" type="ORF">HH1059_09020</name>
</gene>
<dbReference type="OrthoDB" id="9815954at2"/>
<feature type="domain" description="TonB-dependent receptor plug" evidence="15">
    <location>
        <begin position="47"/>
        <end position="151"/>
    </location>
</feature>
<dbReference type="InterPro" id="IPR000531">
    <property type="entry name" value="Beta-barrel_TonB"/>
</dbReference>
<evidence type="ECO:0000256" key="1">
    <source>
        <dbReference type="ARBA" id="ARBA00004571"/>
    </source>
</evidence>
<dbReference type="PROSITE" id="PS52016">
    <property type="entry name" value="TONB_DEPENDENT_REC_3"/>
    <property type="match status" value="1"/>
</dbReference>
<evidence type="ECO:0000256" key="12">
    <source>
        <dbReference type="RuleBase" id="RU003357"/>
    </source>
</evidence>
<keyword evidence="9 10" id="KW-0998">Cell outer membrane</keyword>
<keyword evidence="7 11" id="KW-0798">TonB box</keyword>
<organism evidence="16 17">
    <name type="scientific">Halorhodospira halochloris</name>
    <name type="common">Ectothiorhodospira halochloris</name>
    <dbReference type="NCBI Taxonomy" id="1052"/>
    <lineage>
        <taxon>Bacteria</taxon>
        <taxon>Pseudomonadati</taxon>
        <taxon>Pseudomonadota</taxon>
        <taxon>Gammaproteobacteria</taxon>
        <taxon>Chromatiales</taxon>
        <taxon>Ectothiorhodospiraceae</taxon>
        <taxon>Halorhodospira</taxon>
    </lineage>
</organism>
<evidence type="ECO:0000313" key="16">
    <source>
        <dbReference type="EMBL" id="BAU57594.1"/>
    </source>
</evidence>
<dbReference type="InterPro" id="IPR037066">
    <property type="entry name" value="Plug_dom_sf"/>
</dbReference>
<evidence type="ECO:0000256" key="3">
    <source>
        <dbReference type="ARBA" id="ARBA00022452"/>
    </source>
</evidence>
<evidence type="ECO:0000256" key="2">
    <source>
        <dbReference type="ARBA" id="ARBA00022448"/>
    </source>
</evidence>
<dbReference type="PANTHER" id="PTHR30069">
    <property type="entry name" value="TONB-DEPENDENT OUTER MEMBRANE RECEPTOR"/>
    <property type="match status" value="1"/>
</dbReference>
<dbReference type="AlphaFoldDB" id="A0A0X8XC50"/>
<keyword evidence="5 13" id="KW-0732">Signal</keyword>
<proteinExistence type="inferred from homology"/>
<evidence type="ECO:0000256" key="9">
    <source>
        <dbReference type="ARBA" id="ARBA00023237"/>
    </source>
</evidence>
<dbReference type="PANTHER" id="PTHR30069:SF53">
    <property type="entry name" value="COLICIN I RECEPTOR-RELATED"/>
    <property type="match status" value="1"/>
</dbReference>
<feature type="domain" description="TonB-dependent receptor-like beta-barrel" evidence="14">
    <location>
        <begin position="174"/>
        <end position="584"/>
    </location>
</feature>
<evidence type="ECO:0000256" key="5">
    <source>
        <dbReference type="ARBA" id="ARBA00022729"/>
    </source>
</evidence>
<keyword evidence="2 10" id="KW-0813">Transport</keyword>
<dbReference type="Gene3D" id="2.40.170.20">
    <property type="entry name" value="TonB-dependent receptor, beta-barrel domain"/>
    <property type="match status" value="1"/>
</dbReference>
<dbReference type="Pfam" id="PF00593">
    <property type="entry name" value="TonB_dep_Rec_b-barrel"/>
    <property type="match status" value="1"/>
</dbReference>
<evidence type="ECO:0000259" key="14">
    <source>
        <dbReference type="Pfam" id="PF00593"/>
    </source>
</evidence>
<keyword evidence="6" id="KW-0406">Ion transport</keyword>
<reference evidence="16" key="1">
    <citation type="submission" date="2016-02" db="EMBL/GenBank/DDBJ databases">
        <title>Halorhodospira halochloris DSM-1059 complete genome, version 2.</title>
        <authorList>
            <person name="Tsukatani Y."/>
        </authorList>
    </citation>
    <scope>NUCLEOTIDE SEQUENCE</scope>
    <source>
        <strain evidence="16">DSM 1059</strain>
    </source>
</reference>
<evidence type="ECO:0000256" key="11">
    <source>
        <dbReference type="PROSITE-ProRule" id="PRU10143"/>
    </source>
</evidence>
<name>A0A0X8XC50_HALHR</name>
<sequence>MHKKRVLLAGVAAGLGATSASAEMRLAVTDLETVVVTPTRTAQTVDQSLSSVSVIDRDEIDRQQPRQVSDLLQGRAGTSLTTSGSFGKDTSLFMRGTNSDHSLLLVDGVPMNSATQGGAAWEYLPPAEIDRIEVVRGPRTSLYGADAIGGVVQVFTREGEEGPPRVNAFAGGGSFNTYEYGVGVAGGTEDTRYSLSAGHFHTDGINVSEEYGDDQRNGFDNTSVSGRLSQRLPGGSELFTTVMRSEGTTEYDDQADEDDFTDYLFQALRGGVRGDITERWFSELAVSQAKDEQDNVDSRGETWHYTERHEVSWRNELYWGTDNIWSFGGDWRDENVDTYDNYDETSRYNVGAYTQLELDLGRHDLGGSLRYDDNEAYGDNVTGQVAWGFDAADRLRLRSSYGTAFKAPTFNDLYAPENQAWGLAGGNPDLEAEESASAEVGARWQVRDGYVDAAIFQTDIDNLISSRPANGLEKPFNIGEARIRGAELEAGAQWQEWQISGAFTYLDHENRDTGNELQRRPNESARVDIDRQLGDFSVGATALARGRSYDDPANDTRLSGYGLLNLRTSYAFTPEWSLRGTLENALDKDYETVSGYNQPGRAVYVSIHFEQE</sequence>
<dbReference type="InterPro" id="IPR010916">
    <property type="entry name" value="TonB_box_CS"/>
</dbReference>
<evidence type="ECO:0000256" key="8">
    <source>
        <dbReference type="ARBA" id="ARBA00023136"/>
    </source>
</evidence>
<dbReference type="KEGG" id="hhk:HH1059_09020"/>
<evidence type="ECO:0000256" key="13">
    <source>
        <dbReference type="SAM" id="SignalP"/>
    </source>
</evidence>
<dbReference type="InterPro" id="IPR039426">
    <property type="entry name" value="TonB-dep_rcpt-like"/>
</dbReference>
<accession>A0A0X8XC50</accession>
<dbReference type="GO" id="GO:0015889">
    <property type="term" value="P:cobalamin transport"/>
    <property type="evidence" value="ECO:0007669"/>
    <property type="project" value="TreeGrafter"/>
</dbReference>
<dbReference type="EMBL" id="AP017372">
    <property type="protein sequence ID" value="BAU57594.1"/>
    <property type="molecule type" value="Genomic_DNA"/>
</dbReference>